<gene>
    <name evidence="3" type="ORF">chiPu_0021756</name>
</gene>
<dbReference type="Pfam" id="PF02738">
    <property type="entry name" value="MoCoBD_1"/>
    <property type="match status" value="1"/>
</dbReference>
<dbReference type="SUPFAM" id="SSF56003">
    <property type="entry name" value="Molybdenum cofactor-binding domain"/>
    <property type="match status" value="1"/>
</dbReference>
<evidence type="ECO:0000313" key="3">
    <source>
        <dbReference type="EMBL" id="GCC19037.1"/>
    </source>
</evidence>
<dbReference type="STRING" id="137246.A0A401RLI0"/>
<evidence type="ECO:0000259" key="1">
    <source>
        <dbReference type="Pfam" id="PF02738"/>
    </source>
</evidence>
<dbReference type="InterPro" id="IPR016208">
    <property type="entry name" value="Ald_Oxase/xanthine_DH-like"/>
</dbReference>
<dbReference type="Proteomes" id="UP000287033">
    <property type="component" value="Unassembled WGS sequence"/>
</dbReference>
<dbReference type="PANTHER" id="PTHR45444">
    <property type="entry name" value="XANTHINE DEHYDROGENASE"/>
    <property type="match status" value="1"/>
</dbReference>
<dbReference type="Gene3D" id="3.30.365.10">
    <property type="entry name" value="Aldehyde oxidase/xanthine dehydrogenase, molybdopterin binding domain"/>
    <property type="match status" value="4"/>
</dbReference>
<proteinExistence type="predicted"/>
<dbReference type="EMBL" id="BEZZ01004738">
    <property type="protein sequence ID" value="GCC19037.1"/>
    <property type="molecule type" value="Genomic_DNA"/>
</dbReference>
<keyword evidence="4" id="KW-1185">Reference proteome</keyword>
<feature type="domain" description="Aldehyde oxidase/xanthine dehydrogenase first molybdopterin binding" evidence="1">
    <location>
        <begin position="1"/>
        <end position="62"/>
    </location>
</feature>
<organism evidence="3 4">
    <name type="scientific">Chiloscyllium punctatum</name>
    <name type="common">Brownbanded bambooshark</name>
    <name type="synonym">Hemiscyllium punctatum</name>
    <dbReference type="NCBI Taxonomy" id="137246"/>
    <lineage>
        <taxon>Eukaryota</taxon>
        <taxon>Metazoa</taxon>
        <taxon>Chordata</taxon>
        <taxon>Craniata</taxon>
        <taxon>Vertebrata</taxon>
        <taxon>Chondrichthyes</taxon>
        <taxon>Elasmobranchii</taxon>
        <taxon>Galeomorphii</taxon>
        <taxon>Galeoidea</taxon>
        <taxon>Orectolobiformes</taxon>
        <taxon>Hemiscylliidae</taxon>
        <taxon>Chiloscyllium</taxon>
    </lineage>
</organism>
<dbReference type="OrthoDB" id="8300278at2759"/>
<evidence type="ECO:0000313" key="4">
    <source>
        <dbReference type="Proteomes" id="UP000287033"/>
    </source>
</evidence>
<dbReference type="FunFam" id="3.30.365.10:FF:000004">
    <property type="entry name" value="Xanthine dehydrogenase oxidase"/>
    <property type="match status" value="1"/>
</dbReference>
<evidence type="ECO:0008006" key="5">
    <source>
        <dbReference type="Google" id="ProtNLM"/>
    </source>
</evidence>
<comment type="caution">
    <text evidence="3">The sequence shown here is derived from an EMBL/GenBank/DDBJ whole genome shotgun (WGS) entry which is preliminary data.</text>
</comment>
<protein>
    <recommendedName>
        <fullName evidence="5">Aldehyde oxidase/xanthine dehydrogenase second molybdopterin binding domain-containing protein</fullName>
    </recommendedName>
</protein>
<accession>A0A401RLI0</accession>
<feature type="non-terminal residue" evidence="3">
    <location>
        <position position="304"/>
    </location>
</feature>
<dbReference type="PANTHER" id="PTHR45444:SF3">
    <property type="entry name" value="XANTHINE DEHYDROGENASE"/>
    <property type="match status" value="1"/>
</dbReference>
<dbReference type="AlphaFoldDB" id="A0A401RLI0"/>
<dbReference type="InterPro" id="IPR008274">
    <property type="entry name" value="AldOxase/xan_DH_MoCoBD1"/>
</dbReference>
<feature type="domain" description="Aldehyde oxidase/xanthine dehydrogenase second molybdopterin binding" evidence="2">
    <location>
        <begin position="167"/>
        <end position="283"/>
    </location>
</feature>
<dbReference type="OMA" id="CTTIRER"/>
<dbReference type="Pfam" id="PF20256">
    <property type="entry name" value="MoCoBD_2"/>
    <property type="match status" value="1"/>
</dbReference>
<dbReference type="GO" id="GO:0005506">
    <property type="term" value="F:iron ion binding"/>
    <property type="evidence" value="ECO:0007669"/>
    <property type="project" value="InterPro"/>
</dbReference>
<sequence>MDNAYKIPNACVISYICKTNLTSNTAFRGFGAPQAMLIAECWMNDIVAKCGLPSEQVQRLNLYQEGDITYTNQKLEAVNIIKCWDECLENSSFHSRRKAVDDYNRQHCWKKRGLAIIPTKFGISFNAIFLNQAGALVHIYTDGSVLLTHGGVEMGQGLHTKMVQVATYMERVSLSAAGFYRTPDLNYDWDKNEGRAYNYYSYGVACSEVEIDCLTGDHKNLRTDIVMDVGNSLNPAVDIGQVEGGFMQGLGYFTLEELRYSPEGVLYTRGPGAYKIPSAGDIPMQLNVSLLRESPNRKAIYSSK</sequence>
<name>A0A401RLI0_CHIPU</name>
<dbReference type="InterPro" id="IPR046867">
    <property type="entry name" value="AldOxase/xan_DH_MoCoBD2"/>
</dbReference>
<dbReference type="InterPro" id="IPR037165">
    <property type="entry name" value="AldOxase/xan_DH_Mopterin-bd_sf"/>
</dbReference>
<reference evidence="3 4" key="1">
    <citation type="journal article" date="2018" name="Nat. Ecol. Evol.">
        <title>Shark genomes provide insights into elasmobranch evolution and the origin of vertebrates.</title>
        <authorList>
            <person name="Hara Y"/>
            <person name="Yamaguchi K"/>
            <person name="Onimaru K"/>
            <person name="Kadota M"/>
            <person name="Koyanagi M"/>
            <person name="Keeley SD"/>
            <person name="Tatsumi K"/>
            <person name="Tanaka K"/>
            <person name="Motone F"/>
            <person name="Kageyama Y"/>
            <person name="Nozu R"/>
            <person name="Adachi N"/>
            <person name="Nishimura O"/>
            <person name="Nakagawa R"/>
            <person name="Tanegashima C"/>
            <person name="Kiyatake I"/>
            <person name="Matsumoto R"/>
            <person name="Murakumo K"/>
            <person name="Nishida K"/>
            <person name="Terakita A"/>
            <person name="Kuratani S"/>
            <person name="Sato K"/>
            <person name="Hyodo S Kuraku.S."/>
        </authorList>
    </citation>
    <scope>NUCLEOTIDE SEQUENCE [LARGE SCALE GENOMIC DNA]</scope>
</reference>
<evidence type="ECO:0000259" key="2">
    <source>
        <dbReference type="Pfam" id="PF20256"/>
    </source>
</evidence>
<dbReference type="GO" id="GO:0016491">
    <property type="term" value="F:oxidoreductase activity"/>
    <property type="evidence" value="ECO:0007669"/>
    <property type="project" value="InterPro"/>
</dbReference>